<dbReference type="InterPro" id="IPR036188">
    <property type="entry name" value="FAD/NAD-bd_sf"/>
</dbReference>
<dbReference type="RefSeq" id="WP_132424922.1">
    <property type="nucleotide sequence ID" value="NZ_SMFZ01000001.1"/>
</dbReference>
<evidence type="ECO:0000256" key="1">
    <source>
        <dbReference type="ARBA" id="ARBA00023002"/>
    </source>
</evidence>
<gene>
    <name evidence="4" type="ORF">EV378_2779</name>
</gene>
<evidence type="ECO:0000259" key="3">
    <source>
        <dbReference type="Pfam" id="PF01494"/>
    </source>
</evidence>
<sequence>MGDGRAAVVVGGGIGGLAASASLLRHGWEVTILERAPRFGEIGAGLAVTANGMAALDAIGSGDAVRAAGHRLASLTYRNGRGRRLAALPVTPATTAVGIHRRRLHDALLAAVAGAHLVAGAEVVGVDPGDAGGARAGVRWRDAVGELRREADLVVGADGLRSAVRSVLWPGSGPSYSGATCWRAVVDDTAGTLPVDDGFTTFWGAGADAGVLSTGRDGVYWYLYLLHPPGATFDDELGTARRAVDGWAPELTELVAATDPSNLVRHDVFHVAPPLPSYVRGRVALAGDAAHALVPTMGQGANTALEDGVTLGPLLRGADLAAGLRAYDTARRPRTQRIARRSLQVQRMGADLVGRWPRAVRDALLRLTPPGPMARAGARDITWTPP</sequence>
<dbReference type="InterPro" id="IPR002938">
    <property type="entry name" value="FAD-bd"/>
</dbReference>
<protein>
    <submittedName>
        <fullName evidence="4">2-polyprenyl-6-methoxyphenol hydroxylase-like FAD-dependent oxidoreductase</fullName>
    </submittedName>
</protein>
<dbReference type="SUPFAM" id="SSF51905">
    <property type="entry name" value="FAD/NAD(P)-binding domain"/>
    <property type="match status" value="1"/>
</dbReference>
<evidence type="ECO:0000256" key="2">
    <source>
        <dbReference type="ARBA" id="ARBA00023033"/>
    </source>
</evidence>
<comment type="caution">
    <text evidence="4">The sequence shown here is derived from an EMBL/GenBank/DDBJ whole genome shotgun (WGS) entry which is preliminary data.</text>
</comment>
<feature type="domain" description="FAD-binding" evidence="3">
    <location>
        <begin position="7"/>
        <end position="342"/>
    </location>
</feature>
<dbReference type="EMBL" id="SMFZ01000001">
    <property type="protein sequence ID" value="TCK26933.1"/>
    <property type="molecule type" value="Genomic_DNA"/>
</dbReference>
<dbReference type="PANTHER" id="PTHR13789">
    <property type="entry name" value="MONOOXYGENASE"/>
    <property type="match status" value="1"/>
</dbReference>
<reference evidence="4 5" key="1">
    <citation type="submission" date="2019-03" db="EMBL/GenBank/DDBJ databases">
        <title>Sequencing the genomes of 1000 actinobacteria strains.</title>
        <authorList>
            <person name="Klenk H.-P."/>
        </authorList>
    </citation>
    <scope>NUCLEOTIDE SEQUENCE [LARGE SCALE GENOMIC DNA]</scope>
    <source>
        <strain evidence="4 5">DSM 44969</strain>
    </source>
</reference>
<organism evidence="4 5">
    <name type="scientific">Pseudonocardia endophytica</name>
    <dbReference type="NCBI Taxonomy" id="401976"/>
    <lineage>
        <taxon>Bacteria</taxon>
        <taxon>Bacillati</taxon>
        <taxon>Actinomycetota</taxon>
        <taxon>Actinomycetes</taxon>
        <taxon>Pseudonocardiales</taxon>
        <taxon>Pseudonocardiaceae</taxon>
        <taxon>Pseudonocardia</taxon>
    </lineage>
</organism>
<evidence type="ECO:0000313" key="5">
    <source>
        <dbReference type="Proteomes" id="UP000295560"/>
    </source>
</evidence>
<evidence type="ECO:0000313" key="4">
    <source>
        <dbReference type="EMBL" id="TCK26933.1"/>
    </source>
</evidence>
<dbReference type="AlphaFoldDB" id="A0A4R1HZC2"/>
<dbReference type="GO" id="GO:0071949">
    <property type="term" value="F:FAD binding"/>
    <property type="evidence" value="ECO:0007669"/>
    <property type="project" value="InterPro"/>
</dbReference>
<keyword evidence="5" id="KW-1185">Reference proteome</keyword>
<keyword evidence="2" id="KW-0503">Monooxygenase</keyword>
<dbReference type="PRINTS" id="PR00420">
    <property type="entry name" value="RNGMNOXGNASE"/>
</dbReference>
<name>A0A4R1HZC2_PSEEN</name>
<dbReference type="Pfam" id="PF01494">
    <property type="entry name" value="FAD_binding_3"/>
    <property type="match status" value="1"/>
</dbReference>
<accession>A0A4R1HZC2</accession>
<dbReference type="InterPro" id="IPR050493">
    <property type="entry name" value="FAD-dep_Monooxygenase_BioMet"/>
</dbReference>
<keyword evidence="1" id="KW-0560">Oxidoreductase</keyword>
<dbReference type="Gene3D" id="3.50.50.60">
    <property type="entry name" value="FAD/NAD(P)-binding domain"/>
    <property type="match status" value="1"/>
</dbReference>
<dbReference type="PANTHER" id="PTHR13789:SF309">
    <property type="entry name" value="PUTATIVE (AFU_ORTHOLOGUE AFUA_6G14510)-RELATED"/>
    <property type="match status" value="1"/>
</dbReference>
<dbReference type="GO" id="GO:0004497">
    <property type="term" value="F:monooxygenase activity"/>
    <property type="evidence" value="ECO:0007669"/>
    <property type="project" value="UniProtKB-KW"/>
</dbReference>
<dbReference type="Proteomes" id="UP000295560">
    <property type="component" value="Unassembled WGS sequence"/>
</dbReference>
<proteinExistence type="predicted"/>
<dbReference type="OrthoDB" id="4568714at2"/>